<accession>A0A2P6U4K3</accession>
<dbReference type="Proteomes" id="UP000239899">
    <property type="component" value="Unassembled WGS sequence"/>
</dbReference>
<evidence type="ECO:0000256" key="1">
    <source>
        <dbReference type="SAM" id="SignalP"/>
    </source>
</evidence>
<comment type="caution">
    <text evidence="2">The sequence shown here is derived from an EMBL/GenBank/DDBJ whole genome shotgun (WGS) entry which is preliminary data.</text>
</comment>
<keyword evidence="1" id="KW-0732">Signal</keyword>
<feature type="chain" id="PRO_5015126054" evidence="1">
    <location>
        <begin position="30"/>
        <end position="231"/>
    </location>
</feature>
<protein>
    <submittedName>
        <fullName evidence="2">Uncharacterized protein</fullName>
    </submittedName>
</protein>
<sequence>MARQRQRSTVIAALAAVACLGALATPAAARGPDAFAGSRVDAADPLLAGLELNLEGVASVKRHLLQLQPNTPKYAPCDKSKELTCSGTPAAKAAGAKNLCCNKQNFACGVRSDNGQPRCAVCPQMCIFTCNSGFVCGKKDGCFQCLPVQCSATVKCPAGKLCDTRTPGGTCIPDPCTAKSPCPAATPVCSVNAALVKVCSAAKKKVTAPLKLAPVKALRRLVASGGSAAHV</sequence>
<proteinExistence type="predicted"/>
<organism evidence="2 3">
    <name type="scientific">Chlorella sorokiniana</name>
    <name type="common">Freshwater green alga</name>
    <dbReference type="NCBI Taxonomy" id="3076"/>
    <lineage>
        <taxon>Eukaryota</taxon>
        <taxon>Viridiplantae</taxon>
        <taxon>Chlorophyta</taxon>
        <taxon>core chlorophytes</taxon>
        <taxon>Trebouxiophyceae</taxon>
        <taxon>Chlorellales</taxon>
        <taxon>Chlorellaceae</taxon>
        <taxon>Chlorella clade</taxon>
        <taxon>Chlorella</taxon>
    </lineage>
</organism>
<keyword evidence="3" id="KW-1185">Reference proteome</keyword>
<gene>
    <name evidence="2" type="ORF">C2E21_0656</name>
</gene>
<dbReference type="PROSITE" id="PS51257">
    <property type="entry name" value="PROKAR_LIPOPROTEIN"/>
    <property type="match status" value="1"/>
</dbReference>
<evidence type="ECO:0000313" key="3">
    <source>
        <dbReference type="Proteomes" id="UP000239899"/>
    </source>
</evidence>
<name>A0A2P6U4K3_CHLSO</name>
<evidence type="ECO:0000313" key="2">
    <source>
        <dbReference type="EMBL" id="PRW61237.1"/>
    </source>
</evidence>
<feature type="signal peptide" evidence="1">
    <location>
        <begin position="1"/>
        <end position="29"/>
    </location>
</feature>
<dbReference type="OrthoDB" id="10346006at2759"/>
<reference evidence="2 3" key="1">
    <citation type="journal article" date="2018" name="Plant J.">
        <title>Genome sequences of Chlorella sorokiniana UTEX 1602 and Micractinium conductrix SAG 241.80: implications to maltose excretion by a green alga.</title>
        <authorList>
            <person name="Arriola M.B."/>
            <person name="Velmurugan N."/>
            <person name="Zhang Y."/>
            <person name="Plunkett M.H."/>
            <person name="Hondzo H."/>
            <person name="Barney B.M."/>
        </authorList>
    </citation>
    <scope>NUCLEOTIDE SEQUENCE [LARGE SCALE GENOMIC DNA]</scope>
    <source>
        <strain evidence="3">UTEX 1602</strain>
    </source>
</reference>
<dbReference type="EMBL" id="LHPG02000001">
    <property type="protein sequence ID" value="PRW61237.1"/>
    <property type="molecule type" value="Genomic_DNA"/>
</dbReference>
<dbReference type="AlphaFoldDB" id="A0A2P6U4K3"/>